<dbReference type="AlphaFoldDB" id="A0AAE3M1F6"/>
<keyword evidence="1" id="KW-1133">Transmembrane helix</keyword>
<comment type="caution">
    <text evidence="2">The sequence shown here is derived from an EMBL/GenBank/DDBJ whole genome shotgun (WGS) entry which is preliminary data.</text>
</comment>
<proteinExistence type="predicted"/>
<keyword evidence="1" id="KW-0812">Transmembrane</keyword>
<dbReference type="RefSeq" id="WP_301188515.1">
    <property type="nucleotide sequence ID" value="NZ_JAPDPJ010000001.1"/>
</dbReference>
<gene>
    <name evidence="2" type="ORF">OM075_00625</name>
</gene>
<evidence type="ECO:0000313" key="3">
    <source>
        <dbReference type="Proteomes" id="UP001209229"/>
    </source>
</evidence>
<dbReference type="EMBL" id="JAPDPJ010000001">
    <property type="protein sequence ID" value="MCW3784944.1"/>
    <property type="molecule type" value="Genomic_DNA"/>
</dbReference>
<feature type="transmembrane region" description="Helical" evidence="1">
    <location>
        <begin position="6"/>
        <end position="30"/>
    </location>
</feature>
<reference evidence="2" key="1">
    <citation type="submission" date="2022-10" db="EMBL/GenBank/DDBJ databases">
        <authorList>
            <person name="Yu W.X."/>
        </authorList>
    </citation>
    <scope>NUCLEOTIDE SEQUENCE</scope>
    <source>
        <strain evidence="2">AAT</strain>
    </source>
</reference>
<keyword evidence="1" id="KW-0472">Membrane</keyword>
<accession>A0AAE3M1F6</accession>
<sequence length="99" mass="11464">MDNLTVLQWIILIIIILAILTIATVGLIIFSRFGKRVLDKLQSQHDIFTKFMDHARKDSEAIRQEVFRHSGALAEHSKTLNNHSKLLTELQKKHAEQNY</sequence>
<dbReference type="Proteomes" id="UP001209229">
    <property type="component" value="Unassembled WGS sequence"/>
</dbReference>
<evidence type="ECO:0000313" key="2">
    <source>
        <dbReference type="EMBL" id="MCW3784944.1"/>
    </source>
</evidence>
<organism evidence="2 3">
    <name type="scientific">Plebeiibacterium sediminum</name>
    <dbReference type="NCBI Taxonomy" id="2992112"/>
    <lineage>
        <taxon>Bacteria</taxon>
        <taxon>Pseudomonadati</taxon>
        <taxon>Bacteroidota</taxon>
        <taxon>Bacteroidia</taxon>
        <taxon>Marinilabiliales</taxon>
        <taxon>Marinilabiliaceae</taxon>
        <taxon>Plebeiibacterium</taxon>
    </lineage>
</organism>
<keyword evidence="3" id="KW-1185">Reference proteome</keyword>
<name>A0AAE3M1F6_9BACT</name>
<protein>
    <submittedName>
        <fullName evidence="2">Uncharacterized protein</fullName>
    </submittedName>
</protein>
<evidence type="ECO:0000256" key="1">
    <source>
        <dbReference type="SAM" id="Phobius"/>
    </source>
</evidence>